<feature type="region of interest" description="Disordered" evidence="1">
    <location>
        <begin position="62"/>
        <end position="86"/>
    </location>
</feature>
<dbReference type="Proteomes" id="UP001492380">
    <property type="component" value="Unassembled WGS sequence"/>
</dbReference>
<protein>
    <submittedName>
        <fullName evidence="2">Uncharacterized protein</fullName>
    </submittedName>
</protein>
<name>A0ABR1Z2C2_9PEZI</name>
<reference evidence="2 3" key="1">
    <citation type="submission" date="2024-04" db="EMBL/GenBank/DDBJ databases">
        <title>Phyllosticta paracitricarpa is synonymous to the EU quarantine fungus P. citricarpa based on phylogenomic analyses.</title>
        <authorList>
            <consortium name="Lawrence Berkeley National Laboratory"/>
            <person name="Van Ingen-Buijs V.A."/>
            <person name="Van Westerhoven A.C."/>
            <person name="Haridas S."/>
            <person name="Skiadas P."/>
            <person name="Martin F."/>
            <person name="Groenewald J.Z."/>
            <person name="Crous P.W."/>
            <person name="Seidl M.F."/>
        </authorList>
    </citation>
    <scope>NUCLEOTIDE SEQUENCE [LARGE SCALE GENOMIC DNA]</scope>
    <source>
        <strain evidence="2 3">CBS 123374</strain>
    </source>
</reference>
<keyword evidence="3" id="KW-1185">Reference proteome</keyword>
<proteinExistence type="predicted"/>
<organism evidence="2 3">
    <name type="scientific">Phyllosticta capitalensis</name>
    <dbReference type="NCBI Taxonomy" id="121624"/>
    <lineage>
        <taxon>Eukaryota</taxon>
        <taxon>Fungi</taxon>
        <taxon>Dikarya</taxon>
        <taxon>Ascomycota</taxon>
        <taxon>Pezizomycotina</taxon>
        <taxon>Dothideomycetes</taxon>
        <taxon>Dothideomycetes incertae sedis</taxon>
        <taxon>Botryosphaeriales</taxon>
        <taxon>Phyllostictaceae</taxon>
        <taxon>Phyllosticta</taxon>
    </lineage>
</organism>
<evidence type="ECO:0000313" key="3">
    <source>
        <dbReference type="Proteomes" id="UP001492380"/>
    </source>
</evidence>
<gene>
    <name evidence="2" type="ORF">HDK90DRAFT_14219</name>
</gene>
<evidence type="ECO:0000313" key="2">
    <source>
        <dbReference type="EMBL" id="KAK8246560.1"/>
    </source>
</evidence>
<accession>A0ABR1Z2C2</accession>
<dbReference type="EMBL" id="JBBWRZ010000001">
    <property type="protein sequence ID" value="KAK8246560.1"/>
    <property type="molecule type" value="Genomic_DNA"/>
</dbReference>
<evidence type="ECO:0000256" key="1">
    <source>
        <dbReference type="SAM" id="MobiDB-lite"/>
    </source>
</evidence>
<sequence length="212" mass="23481">MQKILKATGCFQAFRWRWFSIQGLQRAAKPRKSRLCTFFWTHSSALAVAVVVDVDGMMRRDGRTGADGSSRRTVGRMPPDQGTRVVGPSWLHRGLHHLGSQASPPRRPARVTVAAFCSPPSYQALSRSRWTKCTARSVLGMQLHAPQSGLAHATNSSILDARVHCFGFLLQHHLYPKSFQCRGAEKVDLPNAPMQMPLSVPSSVAFDVQYAI</sequence>
<comment type="caution">
    <text evidence="2">The sequence shown here is derived from an EMBL/GenBank/DDBJ whole genome shotgun (WGS) entry which is preliminary data.</text>
</comment>